<dbReference type="NCBIfam" id="TIGR00153">
    <property type="entry name" value="TIGR00153 family protein"/>
    <property type="match status" value="1"/>
</dbReference>
<dbReference type="SUPFAM" id="SSF109755">
    <property type="entry name" value="PhoU-like"/>
    <property type="match status" value="1"/>
</dbReference>
<reference evidence="2 3" key="1">
    <citation type="submission" date="2020-08" db="EMBL/GenBank/DDBJ databases">
        <title>Bridging the membrane lipid divide: bacteria of the FCB group superphylum have the potential to synthesize archaeal ether lipids.</title>
        <authorList>
            <person name="Villanueva L."/>
            <person name="Von Meijenfeldt F.A.B."/>
            <person name="Westbye A.B."/>
            <person name="Yadav S."/>
            <person name="Hopmans E.C."/>
            <person name="Dutilh B.E."/>
            <person name="Sinninghe Damste J.S."/>
        </authorList>
    </citation>
    <scope>NUCLEOTIDE SEQUENCE [LARGE SCALE GENOMIC DNA]</scope>
    <source>
        <strain evidence="2">NIOZ-UU82</strain>
    </source>
</reference>
<gene>
    <name evidence="2" type="ORF">H8E80_06425</name>
</gene>
<comment type="similarity">
    <text evidence="1">Belongs to the UPF0111 family.</text>
</comment>
<dbReference type="EMBL" id="JACNLL010000059">
    <property type="protein sequence ID" value="MBC8199664.1"/>
    <property type="molecule type" value="Genomic_DNA"/>
</dbReference>
<proteinExistence type="inferred from homology"/>
<comment type="caution">
    <text evidence="2">The sequence shown here is derived from an EMBL/GenBank/DDBJ whole genome shotgun (WGS) entry which is preliminary data.</text>
</comment>
<dbReference type="Gene3D" id="1.20.58.220">
    <property type="entry name" value="Phosphate transport system protein phou homolog 2, domain 2"/>
    <property type="match status" value="1"/>
</dbReference>
<evidence type="ECO:0000313" key="2">
    <source>
        <dbReference type="EMBL" id="MBC8199664.1"/>
    </source>
</evidence>
<dbReference type="InterPro" id="IPR038078">
    <property type="entry name" value="PhoU-like_sf"/>
</dbReference>
<dbReference type="InterPro" id="IPR018445">
    <property type="entry name" value="Put_Phosphate_transp_reg"/>
</dbReference>
<dbReference type="AlphaFoldDB" id="A0A8J6T8A2"/>
<dbReference type="Pfam" id="PF01865">
    <property type="entry name" value="PhoU_div"/>
    <property type="match status" value="1"/>
</dbReference>
<sequence length="222" mass="26289">MRIPFLSLFITSPFDGLLEHAEKVKECAWAFQQAIECYLSKKCIAFEEFRQEVITLEREADVIKRRIRGHLPKGTLMPIDKFQLFRYLKEQDTVLDRAEDALDWISYRPEPIIPEELKKDFLLLIDSNIDPIEEMSRMVLEAKKYFETFNETQRNLVKKIIRNLRRKEHEADKVEHELKRRIFEVKLDPVSVFHLIRLVEIIGSIADHAENSGDMMRAMIAK</sequence>
<dbReference type="Proteomes" id="UP000603545">
    <property type="component" value="Unassembled WGS sequence"/>
</dbReference>
<dbReference type="PANTHER" id="PTHR36536">
    <property type="entry name" value="UPF0111 PROTEIN HI_1603"/>
    <property type="match status" value="1"/>
</dbReference>
<name>A0A8J6T8A2_9BACT</name>
<dbReference type="PANTHER" id="PTHR36536:SF3">
    <property type="entry name" value="UPF0111 PROTEIN HI_1603"/>
    <property type="match status" value="1"/>
</dbReference>
<protein>
    <submittedName>
        <fullName evidence="2">TIGR00153 family protein</fullName>
    </submittedName>
</protein>
<evidence type="ECO:0000256" key="1">
    <source>
        <dbReference type="ARBA" id="ARBA00008591"/>
    </source>
</evidence>
<accession>A0A8J6T8A2</accession>
<organism evidence="2 3">
    <name type="scientific">Candidatus Desulfaltia bathyphila</name>
    <dbReference type="NCBI Taxonomy" id="2841697"/>
    <lineage>
        <taxon>Bacteria</taxon>
        <taxon>Pseudomonadati</taxon>
        <taxon>Thermodesulfobacteriota</taxon>
        <taxon>Desulfobacteria</taxon>
        <taxon>Desulfobacterales</taxon>
        <taxon>Desulfobacterales incertae sedis</taxon>
        <taxon>Candidatus Desulfaltia</taxon>
    </lineage>
</organism>
<dbReference type="InterPro" id="IPR002727">
    <property type="entry name" value="DUF47"/>
</dbReference>
<evidence type="ECO:0000313" key="3">
    <source>
        <dbReference type="Proteomes" id="UP000603545"/>
    </source>
</evidence>